<dbReference type="AlphaFoldDB" id="G6AIK2"/>
<dbReference type="STRING" id="857291.HMPREF9138_01929"/>
<dbReference type="EMBL" id="AFXP01000021">
    <property type="protein sequence ID" value="EHG15477.1"/>
    <property type="molecule type" value="Genomic_DNA"/>
</dbReference>
<evidence type="ECO:0000313" key="2">
    <source>
        <dbReference type="Proteomes" id="UP000004597"/>
    </source>
</evidence>
<reference evidence="1 2" key="1">
    <citation type="submission" date="2011-10" db="EMBL/GenBank/DDBJ databases">
        <title>The Genome Sequence of Prevotella histicola F0411.</title>
        <authorList>
            <consortium name="The Broad Institute Genome Sequencing Platform"/>
            <person name="Earl A."/>
            <person name="Ward D."/>
            <person name="Feldgarden M."/>
            <person name="Gevers D."/>
            <person name="Izard J."/>
            <person name="Ganesan A."/>
            <person name="Blanton J.M."/>
            <person name="Baranova O.V."/>
            <person name="Tanner A.C."/>
            <person name="Mathney J.M.J."/>
            <person name="Dewhirst F.E."/>
            <person name="Young S.K."/>
            <person name="Zeng Q."/>
            <person name="Gargeya S."/>
            <person name="Fitzgerald M."/>
            <person name="Haas B."/>
            <person name="Abouelleil A."/>
            <person name="Alvarado L."/>
            <person name="Arachchi H.M."/>
            <person name="Berlin A."/>
            <person name="Brown A."/>
            <person name="Chapman S.B."/>
            <person name="Chen Z."/>
            <person name="Dunbar C."/>
            <person name="Freedman E."/>
            <person name="Gearin G."/>
            <person name="Gellesch M."/>
            <person name="Goldberg J."/>
            <person name="Griggs A."/>
            <person name="Gujja S."/>
            <person name="Heiman D."/>
            <person name="Howarth C."/>
            <person name="Larson L."/>
            <person name="Lui A."/>
            <person name="MacDonald P.J.P."/>
            <person name="Montmayeur A."/>
            <person name="Murphy C."/>
            <person name="Neiman D."/>
            <person name="Pearson M."/>
            <person name="Priest M."/>
            <person name="Roberts A."/>
            <person name="Saif S."/>
            <person name="Shea T."/>
            <person name="Shenoy N."/>
            <person name="Sisk P."/>
            <person name="Stolte C."/>
            <person name="Sykes S."/>
            <person name="Wortman J."/>
            <person name="Nusbaum C."/>
            <person name="Birren B."/>
        </authorList>
    </citation>
    <scope>NUCLEOTIDE SEQUENCE [LARGE SCALE GENOMIC DNA]</scope>
    <source>
        <strain evidence="1 2">F0411</strain>
    </source>
</reference>
<evidence type="ECO:0000313" key="1">
    <source>
        <dbReference type="EMBL" id="EHG15477.1"/>
    </source>
</evidence>
<protein>
    <submittedName>
        <fullName evidence="1">Uncharacterized protein</fullName>
    </submittedName>
</protein>
<accession>G6AIK2</accession>
<sequence>MGDLRLKQQGDSQKSKNDFVLSDVSKEELLRRRIPVYDYIL</sequence>
<organism evidence="1 2">
    <name type="scientific">Prevotella histicola F0411</name>
    <dbReference type="NCBI Taxonomy" id="857291"/>
    <lineage>
        <taxon>Bacteria</taxon>
        <taxon>Pseudomonadati</taxon>
        <taxon>Bacteroidota</taxon>
        <taxon>Bacteroidia</taxon>
        <taxon>Bacteroidales</taxon>
        <taxon>Prevotellaceae</taxon>
        <taxon>Prevotella</taxon>
    </lineage>
</organism>
<name>G6AIK2_9BACT</name>
<gene>
    <name evidence="1" type="ORF">HMPREF9138_01929</name>
</gene>
<proteinExistence type="predicted"/>
<keyword evidence="2" id="KW-1185">Reference proteome</keyword>
<comment type="caution">
    <text evidence="1">The sequence shown here is derived from an EMBL/GenBank/DDBJ whole genome shotgun (WGS) entry which is preliminary data.</text>
</comment>
<dbReference type="HOGENOM" id="CLU_3274417_0_0_10"/>
<dbReference type="Proteomes" id="UP000004597">
    <property type="component" value="Unassembled WGS sequence"/>
</dbReference>